<accession>A0A382G753</accession>
<keyword evidence="2" id="KW-0012">Acyltransferase</keyword>
<dbReference type="PANTHER" id="PTHR10434:SF11">
    <property type="entry name" value="1-ACYL-SN-GLYCEROL-3-PHOSPHATE ACYLTRANSFERASE"/>
    <property type="match status" value="1"/>
</dbReference>
<dbReference type="EMBL" id="UINC01053631">
    <property type="protein sequence ID" value="SVB70383.1"/>
    <property type="molecule type" value="Genomic_DNA"/>
</dbReference>
<dbReference type="CDD" id="cd07989">
    <property type="entry name" value="LPLAT_AGPAT-like"/>
    <property type="match status" value="1"/>
</dbReference>
<dbReference type="InterPro" id="IPR042099">
    <property type="entry name" value="ANL_N_sf"/>
</dbReference>
<gene>
    <name evidence="5" type="ORF">METZ01_LOCUS223237</name>
</gene>
<dbReference type="Gene3D" id="3.40.50.12780">
    <property type="entry name" value="N-terminal domain of ligase-like"/>
    <property type="match status" value="1"/>
</dbReference>
<dbReference type="InterPro" id="IPR002123">
    <property type="entry name" value="Plipid/glycerol_acylTrfase"/>
</dbReference>
<organism evidence="5">
    <name type="scientific">marine metagenome</name>
    <dbReference type="NCBI Taxonomy" id="408172"/>
    <lineage>
        <taxon>unclassified sequences</taxon>
        <taxon>metagenomes</taxon>
        <taxon>ecological metagenomes</taxon>
    </lineage>
</organism>
<evidence type="ECO:0000259" key="4">
    <source>
        <dbReference type="SMART" id="SM00563"/>
    </source>
</evidence>
<evidence type="ECO:0000256" key="2">
    <source>
        <dbReference type="ARBA" id="ARBA00023315"/>
    </source>
</evidence>
<dbReference type="Pfam" id="PF01553">
    <property type="entry name" value="Acyltransferase"/>
    <property type="match status" value="1"/>
</dbReference>
<dbReference type="GO" id="GO:0003841">
    <property type="term" value="F:1-acylglycerol-3-phosphate O-acyltransferase activity"/>
    <property type="evidence" value="ECO:0007669"/>
    <property type="project" value="TreeGrafter"/>
</dbReference>
<proteinExistence type="predicted"/>
<evidence type="ECO:0000313" key="5">
    <source>
        <dbReference type="EMBL" id="SVB70383.1"/>
    </source>
</evidence>
<dbReference type="GO" id="GO:0006654">
    <property type="term" value="P:phosphatidic acid biosynthetic process"/>
    <property type="evidence" value="ECO:0007669"/>
    <property type="project" value="TreeGrafter"/>
</dbReference>
<dbReference type="SUPFAM" id="SSF69593">
    <property type="entry name" value="Glycerol-3-phosphate (1)-acyltransferase"/>
    <property type="match status" value="1"/>
</dbReference>
<feature type="non-terminal residue" evidence="5">
    <location>
        <position position="1"/>
    </location>
</feature>
<evidence type="ECO:0000256" key="3">
    <source>
        <dbReference type="SAM" id="MobiDB-lite"/>
    </source>
</evidence>
<dbReference type="AlphaFoldDB" id="A0A382G753"/>
<reference evidence="5" key="1">
    <citation type="submission" date="2018-05" db="EMBL/GenBank/DDBJ databases">
        <authorList>
            <person name="Lanie J.A."/>
            <person name="Ng W.-L."/>
            <person name="Kazmierczak K.M."/>
            <person name="Andrzejewski T.M."/>
            <person name="Davidsen T.M."/>
            <person name="Wayne K.J."/>
            <person name="Tettelin H."/>
            <person name="Glass J.I."/>
            <person name="Rusch D."/>
            <person name="Podicherti R."/>
            <person name="Tsui H.-C.T."/>
            <person name="Winkler M.E."/>
        </authorList>
    </citation>
    <scope>NUCLEOTIDE SEQUENCE</scope>
</reference>
<feature type="domain" description="Phospholipid/glycerol acyltransferase" evidence="4">
    <location>
        <begin position="1"/>
        <end position="104"/>
    </location>
</feature>
<dbReference type="PANTHER" id="PTHR10434">
    <property type="entry name" value="1-ACYL-SN-GLYCEROL-3-PHOSPHATE ACYLTRANSFERASE"/>
    <property type="match status" value="1"/>
</dbReference>
<keyword evidence="1" id="KW-0808">Transferase</keyword>
<evidence type="ECO:0000256" key="1">
    <source>
        <dbReference type="ARBA" id="ARBA00022679"/>
    </source>
</evidence>
<feature type="region of interest" description="Disordered" evidence="3">
    <location>
        <begin position="336"/>
        <end position="359"/>
    </location>
</feature>
<dbReference type="SMART" id="SM00563">
    <property type="entry name" value="PlsC"/>
    <property type="match status" value="1"/>
</dbReference>
<name>A0A382G753_9ZZZZ</name>
<protein>
    <recommendedName>
        <fullName evidence="4">Phospholipid/glycerol acyltransferase domain-containing protein</fullName>
    </recommendedName>
</protein>
<sequence>SYADPVLIGANVPREIQMIAFSGLTESRFMRLVFWLTSTIPVSPTRAKDAIVKASDRLREGDAICIFPEGGISRLGPLLSFKKGFELIARKGGVPVVPAYLDGVWGSIFSFSGGKFFRKIPNKLPYPVRLRVGEPIPAGEAKAEHVRKVIQRLSREAFSERAEIHRSLAEALRTALRRGTGKPLVLTDGETKWTRGEFLRRLENSPDGAEDIAVDDDAPVTDEAVLSLAARALAEREIRTGGIPWPAPELLASVLRVSETNLWDESAFRVRLEGSLDSAWDQTWRLWAPLFGGFTVRDEGDGTLTLGLPGEPEGSVANTFDGLAVPGLGVVAMNLPDPPEDWNPDGQKGSAEGSQGRLLPGVEARVLAPGSETELPVGETGELEIAGVAGDWIKANRHARFDEEGFLWLS</sequence>
<dbReference type="SUPFAM" id="SSF56801">
    <property type="entry name" value="Acetyl-CoA synthetase-like"/>
    <property type="match status" value="1"/>
</dbReference>